<dbReference type="EMBL" id="JAATJB010000001">
    <property type="protein sequence ID" value="NJB96318.1"/>
    <property type="molecule type" value="Genomic_DNA"/>
</dbReference>
<proteinExistence type="predicted"/>
<sequence>MTCDGNAGAVQVTIRYAFASPLSGFIAALPPSVQAHGCFPKLS</sequence>
<name>A0A7X6BBB1_9SPHN</name>
<dbReference type="Proteomes" id="UP000531251">
    <property type="component" value="Unassembled WGS sequence"/>
</dbReference>
<evidence type="ECO:0000313" key="1">
    <source>
        <dbReference type="EMBL" id="NJB96318.1"/>
    </source>
</evidence>
<keyword evidence="2" id="KW-1185">Reference proteome</keyword>
<protein>
    <submittedName>
        <fullName evidence="1">Uncharacterized protein</fullName>
    </submittedName>
</protein>
<dbReference type="AlphaFoldDB" id="A0A7X6BBB1"/>
<organism evidence="1 2">
    <name type="scientific">Sphingomonas trueperi</name>
    <dbReference type="NCBI Taxonomy" id="53317"/>
    <lineage>
        <taxon>Bacteria</taxon>
        <taxon>Pseudomonadati</taxon>
        <taxon>Pseudomonadota</taxon>
        <taxon>Alphaproteobacteria</taxon>
        <taxon>Sphingomonadales</taxon>
        <taxon>Sphingomonadaceae</taxon>
        <taxon>Sphingomonas</taxon>
    </lineage>
</organism>
<dbReference type="RefSeq" id="WP_280740951.1">
    <property type="nucleotide sequence ID" value="NZ_BAAADY010000001.1"/>
</dbReference>
<evidence type="ECO:0000313" key="2">
    <source>
        <dbReference type="Proteomes" id="UP000531251"/>
    </source>
</evidence>
<reference evidence="1 2" key="1">
    <citation type="submission" date="2020-03" db="EMBL/GenBank/DDBJ databases">
        <title>Genomic Encyclopedia of Type Strains, Phase IV (KMG-IV): sequencing the most valuable type-strain genomes for metagenomic binning, comparative biology and taxonomic classification.</title>
        <authorList>
            <person name="Goeker M."/>
        </authorList>
    </citation>
    <scope>NUCLEOTIDE SEQUENCE [LARGE SCALE GENOMIC DNA]</scope>
    <source>
        <strain evidence="1 2">DSM 7225</strain>
    </source>
</reference>
<gene>
    <name evidence="1" type="ORF">GGR89_000610</name>
</gene>
<comment type="caution">
    <text evidence="1">The sequence shown here is derived from an EMBL/GenBank/DDBJ whole genome shotgun (WGS) entry which is preliminary data.</text>
</comment>
<accession>A0A7X6BBB1</accession>